<evidence type="ECO:0000256" key="3">
    <source>
        <dbReference type="ARBA" id="ARBA00023163"/>
    </source>
</evidence>
<evidence type="ECO:0000313" key="5">
    <source>
        <dbReference type="EMBL" id="GAA4443184.1"/>
    </source>
</evidence>
<evidence type="ECO:0000256" key="2">
    <source>
        <dbReference type="ARBA" id="ARBA00023125"/>
    </source>
</evidence>
<evidence type="ECO:0000313" key="6">
    <source>
        <dbReference type="Proteomes" id="UP001500552"/>
    </source>
</evidence>
<accession>A0ABP8M514</accession>
<dbReference type="PANTHER" id="PTHR46796">
    <property type="entry name" value="HTH-TYPE TRANSCRIPTIONAL ACTIVATOR RHAS-RELATED"/>
    <property type="match status" value="1"/>
</dbReference>
<dbReference type="PROSITE" id="PS01124">
    <property type="entry name" value="HTH_ARAC_FAMILY_2"/>
    <property type="match status" value="1"/>
</dbReference>
<dbReference type="RefSeq" id="WP_345162419.1">
    <property type="nucleotide sequence ID" value="NZ_BAABHC010000031.1"/>
</dbReference>
<dbReference type="Gene3D" id="1.10.10.60">
    <property type="entry name" value="Homeodomain-like"/>
    <property type="match status" value="1"/>
</dbReference>
<keyword evidence="6" id="KW-1185">Reference proteome</keyword>
<comment type="caution">
    <text evidence="5">The sequence shown here is derived from an EMBL/GenBank/DDBJ whole genome shotgun (WGS) entry which is preliminary data.</text>
</comment>
<protein>
    <recommendedName>
        <fullName evidence="4">HTH araC/xylS-type domain-containing protein</fullName>
    </recommendedName>
</protein>
<gene>
    <name evidence="5" type="ORF">GCM10023188_43730</name>
</gene>
<dbReference type="EMBL" id="BAABHC010000031">
    <property type="protein sequence ID" value="GAA4443184.1"/>
    <property type="molecule type" value="Genomic_DNA"/>
</dbReference>
<dbReference type="PANTHER" id="PTHR46796:SF13">
    <property type="entry name" value="HTH-TYPE TRANSCRIPTIONAL ACTIVATOR RHAS"/>
    <property type="match status" value="1"/>
</dbReference>
<sequence length="269" mass="31026">MRHVEVFTAGPLFPIVKKYLINYSTPPSEYVLPVVASGAYLIYAHAETADLKYKHHTEKVMTCFGVGGNICKEQMQVHCSGYVEFIFVELHPVALYHLYRNPLRTFTDRFTPIDAAAENEHTDRILNASDIHAKLSLVKGFLETHLPVHQILKDDVYCLTQWVEQRGGQVSVTEMARLLGLGERQVERVFLEKMGVSPKYYAKMVQMRQAVNLVMGKGDRLLTDVVYEKGHYDAAHFNKDFRRFIKMNPKQFLQEDSPFLKRLLQEETE</sequence>
<organism evidence="5 6">
    <name type="scientific">Pontibacter saemangeumensis</name>
    <dbReference type="NCBI Taxonomy" id="1084525"/>
    <lineage>
        <taxon>Bacteria</taxon>
        <taxon>Pseudomonadati</taxon>
        <taxon>Bacteroidota</taxon>
        <taxon>Cytophagia</taxon>
        <taxon>Cytophagales</taxon>
        <taxon>Hymenobacteraceae</taxon>
        <taxon>Pontibacter</taxon>
    </lineage>
</organism>
<dbReference type="InterPro" id="IPR018060">
    <property type="entry name" value="HTH_AraC"/>
</dbReference>
<name>A0ABP8M514_9BACT</name>
<dbReference type="SMART" id="SM00342">
    <property type="entry name" value="HTH_ARAC"/>
    <property type="match status" value="1"/>
</dbReference>
<proteinExistence type="predicted"/>
<dbReference type="Pfam" id="PF12833">
    <property type="entry name" value="HTH_18"/>
    <property type="match status" value="1"/>
</dbReference>
<keyword evidence="3" id="KW-0804">Transcription</keyword>
<keyword evidence="1" id="KW-0805">Transcription regulation</keyword>
<reference evidence="6" key="1">
    <citation type="journal article" date="2019" name="Int. J. Syst. Evol. Microbiol.">
        <title>The Global Catalogue of Microorganisms (GCM) 10K type strain sequencing project: providing services to taxonomists for standard genome sequencing and annotation.</title>
        <authorList>
            <consortium name="The Broad Institute Genomics Platform"/>
            <consortium name="The Broad Institute Genome Sequencing Center for Infectious Disease"/>
            <person name="Wu L."/>
            <person name="Ma J."/>
        </authorList>
    </citation>
    <scope>NUCLEOTIDE SEQUENCE [LARGE SCALE GENOMIC DNA]</scope>
    <source>
        <strain evidence="6">JCM 17926</strain>
    </source>
</reference>
<dbReference type="InterPro" id="IPR050204">
    <property type="entry name" value="AraC_XylS_family_regulators"/>
</dbReference>
<evidence type="ECO:0000256" key="1">
    <source>
        <dbReference type="ARBA" id="ARBA00023015"/>
    </source>
</evidence>
<keyword evidence="2" id="KW-0238">DNA-binding</keyword>
<feature type="domain" description="HTH araC/xylS-type" evidence="4">
    <location>
        <begin position="157"/>
        <end position="255"/>
    </location>
</feature>
<evidence type="ECO:0000259" key="4">
    <source>
        <dbReference type="PROSITE" id="PS01124"/>
    </source>
</evidence>
<dbReference type="Proteomes" id="UP001500552">
    <property type="component" value="Unassembled WGS sequence"/>
</dbReference>